<protein>
    <submittedName>
        <fullName evidence="1">Uncharacterized protein</fullName>
    </submittedName>
</protein>
<comment type="caution">
    <text evidence="1">The sequence shown here is derived from an EMBL/GenBank/DDBJ whole genome shotgun (WGS) entry which is preliminary data.</text>
</comment>
<dbReference type="Proteomes" id="UP000724874">
    <property type="component" value="Unassembled WGS sequence"/>
</dbReference>
<evidence type="ECO:0000313" key="1">
    <source>
        <dbReference type="EMBL" id="KAF8867766.1"/>
    </source>
</evidence>
<name>A0A9P5N7G9_GYMJU</name>
<dbReference type="OrthoDB" id="2691851at2759"/>
<accession>A0A9P5N7G9</accession>
<dbReference type="EMBL" id="JADNYJ010000958">
    <property type="protein sequence ID" value="KAF8867766.1"/>
    <property type="molecule type" value="Genomic_DNA"/>
</dbReference>
<reference evidence="1" key="1">
    <citation type="submission" date="2020-11" db="EMBL/GenBank/DDBJ databases">
        <authorList>
            <consortium name="DOE Joint Genome Institute"/>
            <person name="Ahrendt S."/>
            <person name="Riley R."/>
            <person name="Andreopoulos W."/>
            <person name="LaButti K."/>
            <person name="Pangilinan J."/>
            <person name="Ruiz-duenas F.J."/>
            <person name="Barrasa J.M."/>
            <person name="Sanchez-Garcia M."/>
            <person name="Camarero S."/>
            <person name="Miyauchi S."/>
            <person name="Serrano A."/>
            <person name="Linde D."/>
            <person name="Babiker R."/>
            <person name="Drula E."/>
            <person name="Ayuso-Fernandez I."/>
            <person name="Pacheco R."/>
            <person name="Padilla G."/>
            <person name="Ferreira P."/>
            <person name="Barriuso J."/>
            <person name="Kellner H."/>
            <person name="Castanera R."/>
            <person name="Alfaro M."/>
            <person name="Ramirez L."/>
            <person name="Pisabarro A.G."/>
            <person name="Kuo A."/>
            <person name="Tritt A."/>
            <person name="Lipzen A."/>
            <person name="He G."/>
            <person name="Yan M."/>
            <person name="Ng V."/>
            <person name="Cullen D."/>
            <person name="Martin F."/>
            <person name="Rosso M.-N."/>
            <person name="Henrissat B."/>
            <person name="Hibbett D."/>
            <person name="Martinez A.T."/>
            <person name="Grigoriev I.V."/>
        </authorList>
    </citation>
    <scope>NUCLEOTIDE SEQUENCE</scope>
    <source>
        <strain evidence="1">AH 44721</strain>
    </source>
</reference>
<dbReference type="AlphaFoldDB" id="A0A9P5N7G9"/>
<organism evidence="1 2">
    <name type="scientific">Gymnopilus junonius</name>
    <name type="common">Spectacular rustgill mushroom</name>
    <name type="synonym">Gymnopilus spectabilis subsp. junonius</name>
    <dbReference type="NCBI Taxonomy" id="109634"/>
    <lineage>
        <taxon>Eukaryota</taxon>
        <taxon>Fungi</taxon>
        <taxon>Dikarya</taxon>
        <taxon>Basidiomycota</taxon>
        <taxon>Agaricomycotina</taxon>
        <taxon>Agaricomycetes</taxon>
        <taxon>Agaricomycetidae</taxon>
        <taxon>Agaricales</taxon>
        <taxon>Agaricineae</taxon>
        <taxon>Hymenogastraceae</taxon>
        <taxon>Gymnopilus</taxon>
    </lineage>
</organism>
<gene>
    <name evidence="1" type="ORF">CPB84DRAFT_1698363</name>
</gene>
<evidence type="ECO:0000313" key="2">
    <source>
        <dbReference type="Proteomes" id="UP000724874"/>
    </source>
</evidence>
<sequence length="375" mass="42119">SVKMGKNLDVVRAVTRAIRDGKVHIGQEVFVAAIARNDNTDYGAKPVLLIPTCKKGSYRDSALIIEMIRQAWKLSPYGEALYGRLWSIASDGDPKRRPALYQHCMQHELKEGDELFEYVGQLPGCNLWTGSGGETQDLDFKHDMKRICKCICTREGLLVDNVVVNKSLLAVWLERLTDVDWSENTIYSLLNPDPSASMIQRINALLSPKDMQDVPRAIKLLSLTADLRNLDPSDFDPSESNTHRAISLLGEMLEALVQPFVNPDFTISQQITSLVKFAHVSCALFLKHETDFMPQHLYSDLQCMVRTAIYRVAHTMILDPGRKVLLCLLGDDVLEILFGRARMIGGHSPNVDVDELRTRFGSALRLDAIFEAHPE</sequence>
<feature type="non-terminal residue" evidence="1">
    <location>
        <position position="375"/>
    </location>
</feature>
<keyword evidence="2" id="KW-1185">Reference proteome</keyword>
<proteinExistence type="predicted"/>